<dbReference type="EC" id="1.1.1.307" evidence="1"/>
<name>A0A0F4YWH0_RASE3</name>
<dbReference type="InterPro" id="IPR018170">
    <property type="entry name" value="Aldo/ket_reductase_CS"/>
</dbReference>
<dbReference type="STRING" id="1408163.A0A0F4YWH0"/>
<proteinExistence type="predicted"/>
<evidence type="ECO:0000256" key="5">
    <source>
        <dbReference type="ARBA" id="ARBA00049485"/>
    </source>
</evidence>
<evidence type="ECO:0000256" key="1">
    <source>
        <dbReference type="ARBA" id="ARBA00012845"/>
    </source>
</evidence>
<dbReference type="Proteomes" id="UP000053958">
    <property type="component" value="Unassembled WGS sequence"/>
</dbReference>
<dbReference type="GO" id="GO:0016491">
    <property type="term" value="F:oxidoreductase activity"/>
    <property type="evidence" value="ECO:0007669"/>
    <property type="project" value="UniProtKB-KW"/>
</dbReference>
<dbReference type="RefSeq" id="XP_013329239.1">
    <property type="nucleotide sequence ID" value="XM_013473785.1"/>
</dbReference>
<dbReference type="OrthoDB" id="416253at2759"/>
<dbReference type="EMBL" id="LASV01000133">
    <property type="protein sequence ID" value="KKA22627.1"/>
    <property type="molecule type" value="Genomic_DNA"/>
</dbReference>
<dbReference type="InterPro" id="IPR023210">
    <property type="entry name" value="NADP_OxRdtase_dom"/>
</dbReference>
<keyword evidence="8" id="KW-1185">Reference proteome</keyword>
<dbReference type="Gene3D" id="3.20.20.100">
    <property type="entry name" value="NADP-dependent oxidoreductase domain"/>
    <property type="match status" value="1"/>
</dbReference>
<dbReference type="GeneID" id="25315659"/>
<dbReference type="InterPro" id="IPR036812">
    <property type="entry name" value="NAD(P)_OxRdtase_dom_sf"/>
</dbReference>
<evidence type="ECO:0000313" key="7">
    <source>
        <dbReference type="EMBL" id="KKA22627.1"/>
    </source>
</evidence>
<evidence type="ECO:0000313" key="8">
    <source>
        <dbReference type="Proteomes" id="UP000053958"/>
    </source>
</evidence>
<evidence type="ECO:0000256" key="4">
    <source>
        <dbReference type="ARBA" id="ARBA00047534"/>
    </source>
</evidence>
<evidence type="ECO:0000256" key="3">
    <source>
        <dbReference type="ARBA" id="ARBA00025065"/>
    </source>
</evidence>
<dbReference type="PANTHER" id="PTHR11732">
    <property type="entry name" value="ALDO/KETO REDUCTASE"/>
    <property type="match status" value="1"/>
</dbReference>
<comment type="catalytic activity">
    <reaction evidence="4">
        <text>xylitol + NADP(+) = D-xylose + NADPH + H(+)</text>
        <dbReference type="Rhea" id="RHEA:27445"/>
        <dbReference type="ChEBI" id="CHEBI:15378"/>
        <dbReference type="ChEBI" id="CHEBI:17151"/>
        <dbReference type="ChEBI" id="CHEBI:53455"/>
        <dbReference type="ChEBI" id="CHEBI:57783"/>
        <dbReference type="ChEBI" id="CHEBI:58349"/>
        <dbReference type="EC" id="1.1.1.307"/>
    </reaction>
</comment>
<dbReference type="AlphaFoldDB" id="A0A0F4YWH0"/>
<organism evidence="7 8">
    <name type="scientific">Rasamsonia emersonii (strain ATCC 16479 / CBS 393.64 / IMI 116815)</name>
    <dbReference type="NCBI Taxonomy" id="1408163"/>
    <lineage>
        <taxon>Eukaryota</taxon>
        <taxon>Fungi</taxon>
        <taxon>Dikarya</taxon>
        <taxon>Ascomycota</taxon>
        <taxon>Pezizomycotina</taxon>
        <taxon>Eurotiomycetes</taxon>
        <taxon>Eurotiomycetidae</taxon>
        <taxon>Eurotiales</taxon>
        <taxon>Trichocomaceae</taxon>
        <taxon>Rasamsonia</taxon>
    </lineage>
</organism>
<gene>
    <name evidence="7" type="ORF">T310_3309</name>
</gene>
<reference evidence="7 8" key="1">
    <citation type="submission" date="2015-04" db="EMBL/GenBank/DDBJ databases">
        <authorList>
            <person name="Heijne W.H."/>
            <person name="Fedorova N.D."/>
            <person name="Nierman W.C."/>
            <person name="Vollebregt A.W."/>
            <person name="Zhao Z."/>
            <person name="Wu L."/>
            <person name="Kumar M."/>
            <person name="Stam H."/>
            <person name="van den Berg M.A."/>
            <person name="Pel H.J."/>
        </authorList>
    </citation>
    <scope>NUCLEOTIDE SEQUENCE [LARGE SCALE GENOMIC DNA]</scope>
    <source>
        <strain evidence="7 8">CBS 393.64</strain>
    </source>
</reference>
<comment type="catalytic activity">
    <reaction evidence="5">
        <text>xylitol + NAD(+) = D-xylose + NADH + H(+)</text>
        <dbReference type="Rhea" id="RHEA:27441"/>
        <dbReference type="ChEBI" id="CHEBI:15378"/>
        <dbReference type="ChEBI" id="CHEBI:17151"/>
        <dbReference type="ChEBI" id="CHEBI:53455"/>
        <dbReference type="ChEBI" id="CHEBI:57540"/>
        <dbReference type="ChEBI" id="CHEBI:57945"/>
        <dbReference type="EC" id="1.1.1.307"/>
    </reaction>
</comment>
<dbReference type="SUPFAM" id="SSF51430">
    <property type="entry name" value="NAD(P)-linked oxidoreductase"/>
    <property type="match status" value="1"/>
</dbReference>
<comment type="function">
    <text evidence="3">Catalyzes the initial reaction in the xylose utilization pathway by reducing D-xylose into xylitol. Xylose is a major component of hemicelluloses such as xylan. Most fungi utilize D-xylose via three enzymatic reactions, xylose reductase (XR), xylitol dehydrogenase (XDH), and xylulokinase, to form xylulose 5-phosphate, which enters pentose phosphate pathway.</text>
</comment>
<dbReference type="PRINTS" id="PR00069">
    <property type="entry name" value="ALDKETRDTASE"/>
</dbReference>
<accession>A0A0F4YWH0</accession>
<comment type="caution">
    <text evidence="7">The sequence shown here is derived from an EMBL/GenBank/DDBJ whole genome shotgun (WGS) entry which is preliminary data.</text>
</comment>
<protein>
    <recommendedName>
        <fullName evidence="1">D-xylose reductase [NAD(P)H]</fullName>
        <ecNumber evidence="1">1.1.1.307</ecNumber>
    </recommendedName>
</protein>
<evidence type="ECO:0000256" key="2">
    <source>
        <dbReference type="ARBA" id="ARBA00023002"/>
    </source>
</evidence>
<feature type="domain" description="NADP-dependent oxidoreductase" evidence="6">
    <location>
        <begin position="128"/>
        <end position="287"/>
    </location>
</feature>
<dbReference type="InterPro" id="IPR020471">
    <property type="entry name" value="AKR"/>
</dbReference>
<dbReference type="Pfam" id="PF00248">
    <property type="entry name" value="Aldo_ket_red"/>
    <property type="match status" value="1"/>
</dbReference>
<dbReference type="PROSITE" id="PS00798">
    <property type="entry name" value="ALDOKETO_REDUCTASE_1"/>
    <property type="match status" value="1"/>
</dbReference>
<keyword evidence="2" id="KW-0560">Oxidoreductase</keyword>
<sequence>MRKERFRGFHLTISPIFAQKEWAEWLQSEKMYTAQLIVPLPPCAKTLTQDPEVDRILCILGSAARLTCGRTTQGSLSPQFKQLDHSAVRWNASILRIKVIYHHSIMTPNIPALTLRDGTSIPMMGFGTGTAWYKDDMNGSFVPELVEMVKSAIRQGYRHVDCAEAYGTEAEVGVAIKECGVPREELFITTKVVETIDDVPRAIDTSLKKLQLDYVDLYLIHSPYFAQNDADLQTAWKAMEEVQCSGKAKAIGVSSFLCPHLEAILKVATIKPLVNQIEFHPYLQRANNYVPWLQSKGSWSRGFSACADTHAK</sequence>
<evidence type="ECO:0000259" key="6">
    <source>
        <dbReference type="Pfam" id="PF00248"/>
    </source>
</evidence>